<organism evidence="6 7">
    <name type="scientific">Drosophila suzukii</name>
    <name type="common">Spotted-wing drosophila fruit fly</name>
    <dbReference type="NCBI Taxonomy" id="28584"/>
    <lineage>
        <taxon>Eukaryota</taxon>
        <taxon>Metazoa</taxon>
        <taxon>Ecdysozoa</taxon>
        <taxon>Arthropoda</taxon>
        <taxon>Hexapoda</taxon>
        <taxon>Insecta</taxon>
        <taxon>Pterygota</taxon>
        <taxon>Neoptera</taxon>
        <taxon>Endopterygota</taxon>
        <taxon>Diptera</taxon>
        <taxon>Brachycera</taxon>
        <taxon>Muscomorpha</taxon>
        <taxon>Ephydroidea</taxon>
        <taxon>Drosophilidae</taxon>
        <taxon>Drosophila</taxon>
        <taxon>Sophophora</taxon>
    </lineage>
</organism>
<dbReference type="PANTHER" id="PTHR11709:SF232">
    <property type="entry name" value="STRAW, ISOFORM G"/>
    <property type="match status" value="1"/>
</dbReference>
<accession>A0ABM4TX82</accession>
<dbReference type="CDD" id="cd13905">
    <property type="entry name" value="CuRO_3_tcLLC2_insect_like"/>
    <property type="match status" value="1"/>
</dbReference>
<dbReference type="InterPro" id="IPR008972">
    <property type="entry name" value="Cupredoxin"/>
</dbReference>
<dbReference type="GeneID" id="139354220"/>
<evidence type="ECO:0000256" key="3">
    <source>
        <dbReference type="SAM" id="Phobius"/>
    </source>
</evidence>
<dbReference type="InterPro" id="IPR002355">
    <property type="entry name" value="Cu_oxidase_Cu_BS"/>
</dbReference>
<dbReference type="PROSITE" id="PS00080">
    <property type="entry name" value="MULTICOPPER_OXIDASE2"/>
    <property type="match status" value="1"/>
</dbReference>
<gene>
    <name evidence="7" type="primary">LOC139354220</name>
</gene>
<feature type="transmembrane region" description="Helical" evidence="3">
    <location>
        <begin position="295"/>
        <end position="316"/>
    </location>
</feature>
<keyword evidence="1" id="KW-0479">Metal-binding</keyword>
<keyword evidence="2" id="KW-0560">Oxidoreductase</keyword>
<keyword evidence="3" id="KW-0472">Membrane</keyword>
<evidence type="ECO:0000313" key="7">
    <source>
        <dbReference type="RefSeq" id="XP_070854569.1"/>
    </source>
</evidence>
<dbReference type="Pfam" id="PF00394">
    <property type="entry name" value="Cu-oxidase"/>
    <property type="match status" value="1"/>
</dbReference>
<feature type="domain" description="Plastocyanin-like" evidence="4">
    <location>
        <begin position="14"/>
        <end position="58"/>
    </location>
</feature>
<keyword evidence="3" id="KW-0812">Transmembrane</keyword>
<dbReference type="Pfam" id="PF07731">
    <property type="entry name" value="Cu-oxidase_2"/>
    <property type="match status" value="1"/>
</dbReference>
<dbReference type="InterPro" id="IPR011706">
    <property type="entry name" value="Cu-oxidase_C"/>
</dbReference>
<dbReference type="PANTHER" id="PTHR11709">
    <property type="entry name" value="MULTI-COPPER OXIDASE"/>
    <property type="match status" value="1"/>
</dbReference>
<evidence type="ECO:0000256" key="2">
    <source>
        <dbReference type="ARBA" id="ARBA00023002"/>
    </source>
</evidence>
<protein>
    <submittedName>
        <fullName evidence="7">Uncharacterized protein isoform X2</fullName>
    </submittedName>
</protein>
<feature type="domain" description="Plastocyanin-like" evidence="5">
    <location>
        <begin position="162"/>
        <end position="314"/>
    </location>
</feature>
<dbReference type="InterPro" id="IPR033138">
    <property type="entry name" value="Cu_oxidase_CS"/>
</dbReference>
<keyword evidence="3" id="KW-1133">Transmembrane helix</keyword>
<dbReference type="PROSITE" id="PS00079">
    <property type="entry name" value="MULTICOPPER_OXIDASE1"/>
    <property type="match status" value="1"/>
</dbReference>
<evidence type="ECO:0000259" key="4">
    <source>
        <dbReference type="Pfam" id="PF00394"/>
    </source>
</evidence>
<dbReference type="Proteomes" id="UP001652628">
    <property type="component" value="Chromosome 2"/>
</dbReference>
<dbReference type="RefSeq" id="XP_070854569.1">
    <property type="nucleotide sequence ID" value="XM_070998468.1"/>
</dbReference>
<evidence type="ECO:0000259" key="5">
    <source>
        <dbReference type="Pfam" id="PF07731"/>
    </source>
</evidence>
<dbReference type="Gene3D" id="2.60.40.420">
    <property type="entry name" value="Cupredoxins - blue copper proteins"/>
    <property type="match status" value="2"/>
</dbReference>
<reference evidence="6" key="1">
    <citation type="submission" date="2025-05" db="UniProtKB">
        <authorList>
            <consortium name="RefSeq"/>
        </authorList>
    </citation>
    <scope>NUCLEOTIDE SEQUENCE [LARGE SCALE GENOMIC DNA]</scope>
</reference>
<evidence type="ECO:0000313" key="6">
    <source>
        <dbReference type="Proteomes" id="UP001652628"/>
    </source>
</evidence>
<reference evidence="7" key="2">
    <citation type="submission" date="2025-08" db="UniProtKB">
        <authorList>
            <consortium name="RefSeq"/>
        </authorList>
    </citation>
    <scope>IDENTIFICATION</scope>
</reference>
<dbReference type="InterPro" id="IPR045087">
    <property type="entry name" value="Cu-oxidase_fam"/>
</dbReference>
<proteinExistence type="predicted"/>
<evidence type="ECO:0000256" key="1">
    <source>
        <dbReference type="ARBA" id="ARBA00022723"/>
    </source>
</evidence>
<name>A0ABM4TX82_DROSZ</name>
<keyword evidence="6" id="KW-1185">Reference proteome</keyword>
<dbReference type="SUPFAM" id="SSF49503">
    <property type="entry name" value="Cupredoxins"/>
    <property type="match status" value="2"/>
</dbReference>
<sequence>MYSFYERGYKQKITCIVGERYDFVITADQPVGAYWIQLRGLGECGIRRAQQLAVLRYARGPYQPVSSPPTYDVGIPQGVILNPLDAICDRKRPDAVCVSNLKNAKKVDKGVLVERPDVKIFLPFRFYVYEPKTLFIPNTYNRFLVVPSGDHLTSLVDEISYISPPAPPLSQIDDIPTEYFCNGDNRPPNCGPNCECTHMVDIPLGAIVEVVLVDEVQQVNLSHPFHLHGTAFYVVGLGRSPDKSIKKINLKHALELDRMGMLERDFSKPPLKDTIAVPNNGYVVVRFRADNPGYWLFHCHFLFHIVIGMNLIFHIGTSADLPPVPPRFPRCGDHVPPVTWY</sequence>
<dbReference type="InterPro" id="IPR001117">
    <property type="entry name" value="Cu-oxidase_2nd"/>
</dbReference>